<dbReference type="InterPro" id="IPR009010">
    <property type="entry name" value="Asp_de-COase-like_dom_sf"/>
</dbReference>
<dbReference type="GO" id="GO:0016491">
    <property type="term" value="F:oxidoreductase activity"/>
    <property type="evidence" value="ECO:0007669"/>
    <property type="project" value="InterPro"/>
</dbReference>
<name>A0A6L5WJ50_9BACT</name>
<reference evidence="2 3" key="2">
    <citation type="submission" date="2020-03" db="EMBL/GenBank/DDBJ databases">
        <title>Campylobacter portucalensis sp. nov., a new species of Campylobacter isolated from the reproductive tract of bulls.</title>
        <authorList>
            <person name="Silva M.F."/>
            <person name="Pereira G."/>
            <person name="Carneiro C."/>
            <person name="Hemphill A."/>
            <person name="Mateus L."/>
            <person name="Lopes-Da-Costa L."/>
            <person name="Silva E."/>
        </authorList>
    </citation>
    <scope>NUCLEOTIDE SEQUENCE [LARGE SCALE GENOMIC DNA]</scope>
    <source>
        <strain evidence="2 3">FMV-PI01</strain>
    </source>
</reference>
<keyword evidence="3" id="KW-1185">Reference proteome</keyword>
<dbReference type="Pfam" id="PF01568">
    <property type="entry name" value="Molydop_binding"/>
    <property type="match status" value="1"/>
</dbReference>
<evidence type="ECO:0000313" key="3">
    <source>
        <dbReference type="Proteomes" id="UP000476338"/>
    </source>
</evidence>
<dbReference type="GO" id="GO:0043546">
    <property type="term" value="F:molybdopterin cofactor binding"/>
    <property type="evidence" value="ECO:0007669"/>
    <property type="project" value="InterPro"/>
</dbReference>
<evidence type="ECO:0000313" key="2">
    <source>
        <dbReference type="EMBL" id="MSN95751.1"/>
    </source>
</evidence>
<reference evidence="2 3" key="1">
    <citation type="submission" date="2019-09" db="EMBL/GenBank/DDBJ databases">
        <authorList>
            <person name="Silva M."/>
            <person name="Pereira G."/>
            <person name="Lopes-Da-Costa L."/>
            <person name="Silva E."/>
        </authorList>
    </citation>
    <scope>NUCLEOTIDE SEQUENCE [LARGE SCALE GENOMIC DNA]</scope>
    <source>
        <strain evidence="2 3">FMV-PI01</strain>
    </source>
</reference>
<proteinExistence type="predicted"/>
<dbReference type="EMBL" id="VWSJ01000001">
    <property type="protein sequence ID" value="MSN95751.1"/>
    <property type="molecule type" value="Genomic_DNA"/>
</dbReference>
<comment type="caution">
    <text evidence="2">The sequence shown here is derived from an EMBL/GenBank/DDBJ whole genome shotgun (WGS) entry which is preliminary data.</text>
</comment>
<dbReference type="AlphaFoldDB" id="A0A6L5WJ50"/>
<dbReference type="Proteomes" id="UP000476338">
    <property type="component" value="Unassembled WGS sequence"/>
</dbReference>
<accession>A0A6L5WJ50</accession>
<dbReference type="Gene3D" id="2.40.40.20">
    <property type="match status" value="1"/>
</dbReference>
<dbReference type="InterPro" id="IPR006657">
    <property type="entry name" value="MoPterin_dinucl-bd_dom"/>
</dbReference>
<sequence>MFYRARLGTSTPSKWRAIKQSYSNTSLYDWKCWYFGWKYRISKFDAKSRDIKTDVKVIVKNHIGKISGIAKVTSRAMPGVTLTYQIACKDYQDSPIGVNFRRVYEYEGIVWMRKELSSQMMFLLTIHQLAVITASIQPV</sequence>
<feature type="domain" description="Molybdopterin dinucleotide-binding" evidence="1">
    <location>
        <begin position="40"/>
        <end position="87"/>
    </location>
</feature>
<dbReference type="SUPFAM" id="SSF50692">
    <property type="entry name" value="ADC-like"/>
    <property type="match status" value="1"/>
</dbReference>
<evidence type="ECO:0000259" key="1">
    <source>
        <dbReference type="Pfam" id="PF01568"/>
    </source>
</evidence>
<organism evidence="2 3">
    <name type="scientific">Campylobacter portucalensis</name>
    <dbReference type="NCBI Taxonomy" id="2608384"/>
    <lineage>
        <taxon>Bacteria</taxon>
        <taxon>Pseudomonadati</taxon>
        <taxon>Campylobacterota</taxon>
        <taxon>Epsilonproteobacteria</taxon>
        <taxon>Campylobacterales</taxon>
        <taxon>Campylobacteraceae</taxon>
        <taxon>Campylobacter</taxon>
    </lineage>
</organism>
<protein>
    <recommendedName>
        <fullName evidence="1">Molybdopterin dinucleotide-binding domain-containing protein</fullName>
    </recommendedName>
</protein>
<gene>
    <name evidence="2" type="ORF">F1B92_00830</name>
</gene>